<evidence type="ECO:0000256" key="2">
    <source>
        <dbReference type="ARBA" id="ARBA00022730"/>
    </source>
</evidence>
<name>A0A2M7QAV3_9BACT</name>
<dbReference type="CDD" id="cd00165">
    <property type="entry name" value="S4"/>
    <property type="match status" value="1"/>
</dbReference>
<dbReference type="GO" id="GO:0006412">
    <property type="term" value="P:translation"/>
    <property type="evidence" value="ECO:0007669"/>
    <property type="project" value="UniProtKB-UniRule"/>
</dbReference>
<evidence type="ECO:0000256" key="1">
    <source>
        <dbReference type="ARBA" id="ARBA00007465"/>
    </source>
</evidence>
<dbReference type="PANTHER" id="PTHR11831">
    <property type="entry name" value="30S 40S RIBOSOMAL PROTEIN"/>
    <property type="match status" value="1"/>
</dbReference>
<reference evidence="11" key="1">
    <citation type="submission" date="2017-09" db="EMBL/GenBank/DDBJ databases">
        <title>Depth-based differentiation of microbial function through sediment-hosted aquifers and enrichment of novel symbionts in the deep terrestrial subsurface.</title>
        <authorList>
            <person name="Probst A.J."/>
            <person name="Ladd B."/>
            <person name="Jarett J.K."/>
            <person name="Geller-Mcgrath D.E."/>
            <person name="Sieber C.M.K."/>
            <person name="Emerson J.B."/>
            <person name="Anantharaman K."/>
            <person name="Thomas B.C."/>
            <person name="Malmstrom R."/>
            <person name="Stieglmeier M."/>
            <person name="Klingl A."/>
            <person name="Woyke T."/>
            <person name="Ryan C.M."/>
            <person name="Banfield J.F."/>
        </authorList>
    </citation>
    <scope>NUCLEOTIDE SEQUENCE [LARGE SCALE GENOMIC DNA]</scope>
</reference>
<accession>A0A2M7QAV3</accession>
<dbReference type="GO" id="GO:0019843">
    <property type="term" value="F:rRNA binding"/>
    <property type="evidence" value="ECO:0007669"/>
    <property type="project" value="UniProtKB-UniRule"/>
</dbReference>
<evidence type="ECO:0000256" key="6">
    <source>
        <dbReference type="ARBA" id="ARBA00035254"/>
    </source>
</evidence>
<comment type="subunit">
    <text evidence="7">Part of the 30S ribosomal subunit. Contacts protein S5. The interaction surface between S4 and S5 is involved in control of translational fidelity.</text>
</comment>
<dbReference type="InterPro" id="IPR036986">
    <property type="entry name" value="S4_RNA-bd_sf"/>
</dbReference>
<organism evidence="10 11">
    <name type="scientific">Candidatus Uhrbacteria bacterium CG_4_10_14_0_8_um_filter_58_22</name>
    <dbReference type="NCBI Taxonomy" id="1975029"/>
    <lineage>
        <taxon>Bacteria</taxon>
        <taxon>Candidatus Uhriibacteriota</taxon>
    </lineage>
</organism>
<feature type="domain" description="Small ribosomal subunit protein uS4 N-terminal" evidence="9">
    <location>
        <begin position="3"/>
        <end position="98"/>
    </location>
</feature>
<proteinExistence type="inferred from homology"/>
<comment type="similarity">
    <text evidence="1 7">Belongs to the universal ribosomal protein uS4 family.</text>
</comment>
<evidence type="ECO:0000256" key="4">
    <source>
        <dbReference type="ARBA" id="ARBA00022980"/>
    </source>
</evidence>
<dbReference type="GO" id="GO:0003735">
    <property type="term" value="F:structural constituent of ribosome"/>
    <property type="evidence" value="ECO:0007669"/>
    <property type="project" value="InterPro"/>
</dbReference>
<dbReference type="Gene3D" id="3.10.290.10">
    <property type="entry name" value="RNA-binding S4 domain"/>
    <property type="match status" value="1"/>
</dbReference>
<dbReference type="AlphaFoldDB" id="A0A2M7QAV3"/>
<keyword evidence="5 7" id="KW-0687">Ribonucleoprotein</keyword>
<feature type="domain" description="RNA-binding S4" evidence="8">
    <location>
        <begin position="99"/>
        <end position="161"/>
    </location>
</feature>
<sequence>MGRNLEPKCKQCRREGEKLQLKGEKCQTAKCPMVKRAYRPGMHGPTSRVRPTPYGVQLREKQKAKNSYGMMEKQFRRYFDQAKKRTGNTTDILVQLLEMRLDNVVFRLGLARSRALARQSVNHGHVLVNGKSVTIPSYQVKEGDIVSLSVKAQARPSLQIELAKLEQHLIPSWLYLDPKELTGKVLHAPKDEDLKQNFNPQLIVEYYSR</sequence>
<dbReference type="InterPro" id="IPR002942">
    <property type="entry name" value="S4_RNA-bd"/>
</dbReference>
<dbReference type="GO" id="GO:0015935">
    <property type="term" value="C:small ribosomal subunit"/>
    <property type="evidence" value="ECO:0007669"/>
    <property type="project" value="InterPro"/>
</dbReference>
<evidence type="ECO:0000313" key="11">
    <source>
        <dbReference type="Proteomes" id="UP000230973"/>
    </source>
</evidence>
<keyword evidence="4 7" id="KW-0689">Ribosomal protein</keyword>
<comment type="function">
    <text evidence="7">With S5 and S12 plays an important role in translational accuracy.</text>
</comment>
<dbReference type="PANTHER" id="PTHR11831:SF4">
    <property type="entry name" value="SMALL RIBOSOMAL SUBUNIT PROTEIN US4M"/>
    <property type="match status" value="1"/>
</dbReference>
<keyword evidence="2 7" id="KW-0699">rRNA-binding</keyword>
<dbReference type="SUPFAM" id="SSF55174">
    <property type="entry name" value="Alpha-L RNA-binding motif"/>
    <property type="match status" value="1"/>
</dbReference>
<comment type="caution">
    <text evidence="10">The sequence shown here is derived from an EMBL/GenBank/DDBJ whole genome shotgun (WGS) entry which is preliminary data.</text>
</comment>
<dbReference type="GO" id="GO:0042274">
    <property type="term" value="P:ribosomal small subunit biogenesis"/>
    <property type="evidence" value="ECO:0007669"/>
    <property type="project" value="TreeGrafter"/>
</dbReference>
<dbReference type="InterPro" id="IPR001912">
    <property type="entry name" value="Ribosomal_uS4_N"/>
</dbReference>
<evidence type="ECO:0000256" key="7">
    <source>
        <dbReference type="HAMAP-Rule" id="MF_01306"/>
    </source>
</evidence>
<dbReference type="NCBIfam" id="NF003717">
    <property type="entry name" value="PRK05327.1"/>
    <property type="match status" value="1"/>
</dbReference>
<dbReference type="HAMAP" id="MF_01306_B">
    <property type="entry name" value="Ribosomal_uS4_B"/>
    <property type="match status" value="1"/>
</dbReference>
<dbReference type="Gene3D" id="1.10.1050.10">
    <property type="entry name" value="Ribosomal Protein S4 Delta 41, Chain A, domain 1"/>
    <property type="match status" value="1"/>
</dbReference>
<dbReference type="EMBL" id="PFLC01000010">
    <property type="protein sequence ID" value="PIY63279.1"/>
    <property type="molecule type" value="Genomic_DNA"/>
</dbReference>
<evidence type="ECO:0000256" key="3">
    <source>
        <dbReference type="ARBA" id="ARBA00022884"/>
    </source>
</evidence>
<dbReference type="Proteomes" id="UP000230973">
    <property type="component" value="Unassembled WGS sequence"/>
</dbReference>
<evidence type="ECO:0000259" key="8">
    <source>
        <dbReference type="SMART" id="SM00363"/>
    </source>
</evidence>
<gene>
    <name evidence="7" type="primary">rpsD</name>
    <name evidence="10" type="ORF">COY93_00560</name>
</gene>
<dbReference type="Pfam" id="PF00163">
    <property type="entry name" value="Ribosomal_S4"/>
    <property type="match status" value="1"/>
</dbReference>
<keyword evidence="3 7" id="KW-0694">RNA-binding</keyword>
<dbReference type="InterPro" id="IPR022801">
    <property type="entry name" value="Ribosomal_uS4"/>
</dbReference>
<evidence type="ECO:0000256" key="5">
    <source>
        <dbReference type="ARBA" id="ARBA00023274"/>
    </source>
</evidence>
<protein>
    <recommendedName>
        <fullName evidence="6 7">Small ribosomal subunit protein uS4</fullName>
    </recommendedName>
</protein>
<dbReference type="SMART" id="SM00363">
    <property type="entry name" value="S4"/>
    <property type="match status" value="1"/>
</dbReference>
<dbReference type="FunFam" id="3.10.290.10:FF:000001">
    <property type="entry name" value="30S ribosomal protein S4"/>
    <property type="match status" value="1"/>
</dbReference>
<dbReference type="SMART" id="SM01390">
    <property type="entry name" value="Ribosomal_S4"/>
    <property type="match status" value="1"/>
</dbReference>
<dbReference type="InterPro" id="IPR005709">
    <property type="entry name" value="Ribosomal_uS4_bac-type"/>
</dbReference>
<evidence type="ECO:0000259" key="9">
    <source>
        <dbReference type="SMART" id="SM01390"/>
    </source>
</evidence>
<evidence type="ECO:0000313" key="10">
    <source>
        <dbReference type="EMBL" id="PIY63279.1"/>
    </source>
</evidence>
<dbReference type="Pfam" id="PF01479">
    <property type="entry name" value="S4"/>
    <property type="match status" value="1"/>
</dbReference>
<dbReference type="NCBIfam" id="TIGR01017">
    <property type="entry name" value="rpsD_bact"/>
    <property type="match status" value="1"/>
</dbReference>
<comment type="function">
    <text evidence="7">One of the primary rRNA binding proteins, it binds directly to 16S rRNA where it nucleates assembly of the body of the 30S subunit.</text>
</comment>
<dbReference type="PROSITE" id="PS50889">
    <property type="entry name" value="S4"/>
    <property type="match status" value="1"/>
</dbReference>